<dbReference type="GO" id="GO:0008168">
    <property type="term" value="F:methyltransferase activity"/>
    <property type="evidence" value="ECO:0007669"/>
    <property type="project" value="UniProtKB-KW"/>
</dbReference>
<dbReference type="InterPro" id="IPR002052">
    <property type="entry name" value="DNA_methylase_N6_adenine_CS"/>
</dbReference>
<evidence type="ECO:0000313" key="1">
    <source>
        <dbReference type="EMBL" id="MFC6662712.1"/>
    </source>
</evidence>
<organism evidence="1 2">
    <name type="scientific">Deinococcus multiflagellatus</name>
    <dbReference type="NCBI Taxonomy" id="1656887"/>
    <lineage>
        <taxon>Bacteria</taxon>
        <taxon>Thermotogati</taxon>
        <taxon>Deinococcota</taxon>
        <taxon>Deinococci</taxon>
        <taxon>Deinococcales</taxon>
        <taxon>Deinococcaceae</taxon>
        <taxon>Deinococcus</taxon>
    </lineage>
</organism>
<gene>
    <name evidence="1" type="ORF">ACFP90_21920</name>
</gene>
<dbReference type="SUPFAM" id="SSF53335">
    <property type="entry name" value="S-adenosyl-L-methionine-dependent methyltransferases"/>
    <property type="match status" value="1"/>
</dbReference>
<name>A0ABW1ZQW6_9DEIO</name>
<dbReference type="GO" id="GO:0032259">
    <property type="term" value="P:methylation"/>
    <property type="evidence" value="ECO:0007669"/>
    <property type="project" value="UniProtKB-KW"/>
</dbReference>
<dbReference type="InterPro" id="IPR029063">
    <property type="entry name" value="SAM-dependent_MTases_sf"/>
</dbReference>
<keyword evidence="2" id="KW-1185">Reference proteome</keyword>
<dbReference type="Gene3D" id="3.40.50.150">
    <property type="entry name" value="Vaccinia Virus protein VP39"/>
    <property type="match status" value="1"/>
</dbReference>
<dbReference type="PRINTS" id="PR00507">
    <property type="entry name" value="N12N6MTFRASE"/>
</dbReference>
<accession>A0ABW1ZQW6</accession>
<keyword evidence="1" id="KW-0808">Transferase</keyword>
<keyword evidence="1" id="KW-0489">Methyltransferase</keyword>
<proteinExistence type="predicted"/>
<sequence length="388" mass="43429">MTPLASDLHAVLSSATRSGAQALELHLPPLDPDLYARLKDVLQRLSARWVKRRECHVFDGSRKEGEGRLDEALATRLLPDRNPLAFFPTPPPLADQVARLVSEAIGWASGIRSLRILEPHGGEGALLTALERCLPSPHGFEINVCELDPVRAQRLQAGGWTVVHDDYLTFQPTALYDVILANPPFSVPGDKQAWQTHLRRCWHHLAVDGLLVAILPASALARQGTFFEETRGFPVSLQTNAPGSFKASGTEVATVTLTFWKEDQSWKRRPFNASGTLYPSWHAFQALLTFENDQAYYLAAERLEAKWRGGQDIRADLQTLYSRLCRDLQKIDVDLELLDEDHAYLYQAFIERRQASWLGAPCPELPAAIRPVELVPLQRDRGNQPALL</sequence>
<dbReference type="EMBL" id="JBHSWB010000002">
    <property type="protein sequence ID" value="MFC6662712.1"/>
    <property type="molecule type" value="Genomic_DNA"/>
</dbReference>
<dbReference type="PROSITE" id="PS00092">
    <property type="entry name" value="N6_MTASE"/>
    <property type="match status" value="1"/>
</dbReference>
<comment type="caution">
    <text evidence="1">The sequence shown here is derived from an EMBL/GenBank/DDBJ whole genome shotgun (WGS) entry which is preliminary data.</text>
</comment>
<dbReference type="CDD" id="cd02440">
    <property type="entry name" value="AdoMet_MTases"/>
    <property type="match status" value="1"/>
</dbReference>
<dbReference type="RefSeq" id="WP_224612442.1">
    <property type="nucleotide sequence ID" value="NZ_JAIQXV010000027.1"/>
</dbReference>
<evidence type="ECO:0000313" key="2">
    <source>
        <dbReference type="Proteomes" id="UP001596317"/>
    </source>
</evidence>
<protein>
    <submittedName>
        <fullName evidence="1">Class I SAM-dependent methyltransferase</fullName>
        <ecNumber evidence="1">2.1.1.-</ecNumber>
    </submittedName>
</protein>
<reference evidence="2" key="1">
    <citation type="journal article" date="2019" name="Int. J. Syst. Evol. Microbiol.">
        <title>The Global Catalogue of Microorganisms (GCM) 10K type strain sequencing project: providing services to taxonomists for standard genome sequencing and annotation.</title>
        <authorList>
            <consortium name="The Broad Institute Genomics Platform"/>
            <consortium name="The Broad Institute Genome Sequencing Center for Infectious Disease"/>
            <person name="Wu L."/>
            <person name="Ma J."/>
        </authorList>
    </citation>
    <scope>NUCLEOTIDE SEQUENCE [LARGE SCALE GENOMIC DNA]</scope>
    <source>
        <strain evidence="2">CCUG 63830</strain>
    </source>
</reference>
<dbReference type="EC" id="2.1.1.-" evidence="1"/>
<dbReference type="Proteomes" id="UP001596317">
    <property type="component" value="Unassembled WGS sequence"/>
</dbReference>